<dbReference type="Gene3D" id="3.30.565.10">
    <property type="entry name" value="Histidine kinase-like ATPase, C-terminal domain"/>
    <property type="match status" value="1"/>
</dbReference>
<dbReference type="PROSITE" id="PS50885">
    <property type="entry name" value="HAMP"/>
    <property type="match status" value="1"/>
</dbReference>
<dbReference type="CDD" id="cd00075">
    <property type="entry name" value="HATPase"/>
    <property type="match status" value="1"/>
</dbReference>
<evidence type="ECO:0000256" key="3">
    <source>
        <dbReference type="ARBA" id="ARBA00012438"/>
    </source>
</evidence>
<dbReference type="InterPro" id="IPR036890">
    <property type="entry name" value="HATPase_C_sf"/>
</dbReference>
<feature type="domain" description="HAMP" evidence="10">
    <location>
        <begin position="166"/>
        <end position="218"/>
    </location>
</feature>
<dbReference type="STRING" id="211165.GCA_000317285_05171"/>
<evidence type="ECO:0000256" key="7">
    <source>
        <dbReference type="ARBA" id="ARBA00023012"/>
    </source>
</evidence>
<keyword evidence="12" id="KW-1185">Reference proteome</keyword>
<dbReference type="InterPro" id="IPR036097">
    <property type="entry name" value="HisK_dim/P_sf"/>
</dbReference>
<dbReference type="Pfam" id="PF00512">
    <property type="entry name" value="HisKA"/>
    <property type="match status" value="1"/>
</dbReference>
<dbReference type="Pfam" id="PF02518">
    <property type="entry name" value="HATPase_c"/>
    <property type="match status" value="1"/>
</dbReference>
<dbReference type="PROSITE" id="PS50109">
    <property type="entry name" value="HIS_KIN"/>
    <property type="match status" value="1"/>
</dbReference>
<evidence type="ECO:0000256" key="6">
    <source>
        <dbReference type="ARBA" id="ARBA00022777"/>
    </source>
</evidence>
<keyword evidence="8" id="KW-0472">Membrane</keyword>
<evidence type="ECO:0000256" key="8">
    <source>
        <dbReference type="SAM" id="Phobius"/>
    </source>
</evidence>
<keyword evidence="8" id="KW-1133">Transmembrane helix</keyword>
<evidence type="ECO:0000313" key="11">
    <source>
        <dbReference type="EMBL" id="RUR86820.1"/>
    </source>
</evidence>
<evidence type="ECO:0000256" key="4">
    <source>
        <dbReference type="ARBA" id="ARBA00022553"/>
    </source>
</evidence>
<dbReference type="GO" id="GO:0005886">
    <property type="term" value="C:plasma membrane"/>
    <property type="evidence" value="ECO:0007669"/>
    <property type="project" value="TreeGrafter"/>
</dbReference>
<sequence length="464" mass="53341">MQQCLNLWTALLSQDAAERVNRTLLVEREAERLLNAVIDEQRASPGNHNKEEIAVRSSLNRLYWLLQNNPIQIKQLDRIKNTYNRWQSQLVQGTLSDSANGNSLIEKNLFDSLRAQIRILLMHEELMMGERKHRLQQLYHINTVVNVFCTVVIVAGITLNLRLLHQRVEVPLRKLIKVGEAWRKGQMDIRFEYSSPDEIGQLTQVLNEMVAQARERQQRIEMRNQQLEDMISALSHDLRTPLLATRATLDGMVKGAFGPVSCVWKEVFQEFRQANEDLLKLVEALLDVSRYEAGYGTRLNYEPLNWEKIFVKAIAQIKATSKHEPILIYKISQPLPIVYGDEVEIRRVVQNLLDNAVRVSEPNKEIFLQVASFGKNQVKVSVRDYGSGIAPQEKERLFHRFIQGRGRRGKSGLGLYLCRQIIEAHGGTIGVESTLFEGSTFWFTLPIARIQGASEHKKQIQEEE</sequence>
<dbReference type="SUPFAM" id="SSF47384">
    <property type="entry name" value="Homodimeric domain of signal transducing histidine kinase"/>
    <property type="match status" value="1"/>
</dbReference>
<evidence type="ECO:0000256" key="5">
    <source>
        <dbReference type="ARBA" id="ARBA00022679"/>
    </source>
</evidence>
<evidence type="ECO:0000256" key="2">
    <source>
        <dbReference type="ARBA" id="ARBA00004370"/>
    </source>
</evidence>
<keyword evidence="5" id="KW-0808">Transferase</keyword>
<keyword evidence="7" id="KW-0902">Two-component regulatory system</keyword>
<dbReference type="InterPro" id="IPR005467">
    <property type="entry name" value="His_kinase_dom"/>
</dbReference>
<dbReference type="InterPro" id="IPR004358">
    <property type="entry name" value="Sig_transdc_His_kin-like_C"/>
</dbReference>
<dbReference type="GO" id="GO:0000155">
    <property type="term" value="F:phosphorelay sensor kinase activity"/>
    <property type="evidence" value="ECO:0007669"/>
    <property type="project" value="InterPro"/>
</dbReference>
<feature type="domain" description="Histidine kinase" evidence="9">
    <location>
        <begin position="233"/>
        <end position="449"/>
    </location>
</feature>
<dbReference type="PANTHER" id="PTHR43047:SF72">
    <property type="entry name" value="OSMOSENSING HISTIDINE PROTEIN KINASE SLN1"/>
    <property type="match status" value="1"/>
</dbReference>
<gene>
    <name evidence="11" type="ORF">PCC6912_02630</name>
</gene>
<dbReference type="Gene3D" id="6.10.340.10">
    <property type="match status" value="1"/>
</dbReference>
<keyword evidence="4" id="KW-0597">Phosphoprotein</keyword>
<dbReference type="PRINTS" id="PR00344">
    <property type="entry name" value="BCTRLSENSOR"/>
</dbReference>
<proteinExistence type="predicted"/>
<dbReference type="EC" id="2.7.13.3" evidence="3"/>
<dbReference type="AlphaFoldDB" id="A0A433NRJ2"/>
<dbReference type="EMBL" id="RSCJ01000001">
    <property type="protein sequence ID" value="RUR86820.1"/>
    <property type="molecule type" value="Genomic_DNA"/>
</dbReference>
<dbReference type="GO" id="GO:0009927">
    <property type="term" value="F:histidine phosphotransfer kinase activity"/>
    <property type="evidence" value="ECO:0007669"/>
    <property type="project" value="TreeGrafter"/>
</dbReference>
<comment type="subcellular location">
    <subcellularLocation>
        <location evidence="2">Membrane</location>
    </subcellularLocation>
</comment>
<dbReference type="CDD" id="cd06225">
    <property type="entry name" value="HAMP"/>
    <property type="match status" value="1"/>
</dbReference>
<dbReference type="SMART" id="SM00388">
    <property type="entry name" value="HisKA"/>
    <property type="match status" value="1"/>
</dbReference>
<evidence type="ECO:0000259" key="9">
    <source>
        <dbReference type="PROSITE" id="PS50109"/>
    </source>
</evidence>
<dbReference type="InterPro" id="IPR003661">
    <property type="entry name" value="HisK_dim/P_dom"/>
</dbReference>
<dbReference type="InterPro" id="IPR003594">
    <property type="entry name" value="HATPase_dom"/>
</dbReference>
<evidence type="ECO:0000259" key="10">
    <source>
        <dbReference type="PROSITE" id="PS50885"/>
    </source>
</evidence>
<dbReference type="Pfam" id="PF00672">
    <property type="entry name" value="HAMP"/>
    <property type="match status" value="1"/>
</dbReference>
<name>A0A433NRJ2_CHLFR</name>
<accession>A0A433NRJ2</accession>
<evidence type="ECO:0000313" key="12">
    <source>
        <dbReference type="Proteomes" id="UP000268857"/>
    </source>
</evidence>
<dbReference type="Proteomes" id="UP000268857">
    <property type="component" value="Unassembled WGS sequence"/>
</dbReference>
<comment type="catalytic activity">
    <reaction evidence="1">
        <text>ATP + protein L-histidine = ADP + protein N-phospho-L-histidine.</text>
        <dbReference type="EC" id="2.7.13.3"/>
    </reaction>
</comment>
<organism evidence="11 12">
    <name type="scientific">Chlorogloeopsis fritschii PCC 6912</name>
    <dbReference type="NCBI Taxonomy" id="211165"/>
    <lineage>
        <taxon>Bacteria</taxon>
        <taxon>Bacillati</taxon>
        <taxon>Cyanobacteriota</taxon>
        <taxon>Cyanophyceae</taxon>
        <taxon>Nostocales</taxon>
        <taxon>Chlorogloeopsidaceae</taxon>
        <taxon>Chlorogloeopsis</taxon>
    </lineage>
</organism>
<keyword evidence="8" id="KW-0812">Transmembrane</keyword>
<comment type="caution">
    <text evidence="11">The sequence shown here is derived from an EMBL/GenBank/DDBJ whole genome shotgun (WGS) entry which is preliminary data.</text>
</comment>
<dbReference type="CDD" id="cd00082">
    <property type="entry name" value="HisKA"/>
    <property type="match status" value="1"/>
</dbReference>
<dbReference type="PANTHER" id="PTHR43047">
    <property type="entry name" value="TWO-COMPONENT HISTIDINE PROTEIN KINASE"/>
    <property type="match status" value="1"/>
</dbReference>
<reference evidence="11 12" key="1">
    <citation type="journal article" date="2019" name="Genome Biol. Evol.">
        <title>Day and night: Metabolic profiles and evolutionary relationships of six axenic non-marine cyanobacteria.</title>
        <authorList>
            <person name="Will S.E."/>
            <person name="Henke P."/>
            <person name="Boedeker C."/>
            <person name="Huang S."/>
            <person name="Brinkmann H."/>
            <person name="Rohde M."/>
            <person name="Jarek M."/>
            <person name="Friedl T."/>
            <person name="Seufert S."/>
            <person name="Schumacher M."/>
            <person name="Overmann J."/>
            <person name="Neumann-Schaal M."/>
            <person name="Petersen J."/>
        </authorList>
    </citation>
    <scope>NUCLEOTIDE SEQUENCE [LARGE SCALE GENOMIC DNA]</scope>
    <source>
        <strain evidence="11 12">PCC 6912</strain>
    </source>
</reference>
<dbReference type="SMART" id="SM00304">
    <property type="entry name" value="HAMP"/>
    <property type="match status" value="1"/>
</dbReference>
<dbReference type="InterPro" id="IPR003660">
    <property type="entry name" value="HAMP_dom"/>
</dbReference>
<protein>
    <recommendedName>
        <fullName evidence="3">histidine kinase</fullName>
        <ecNumber evidence="3">2.7.13.3</ecNumber>
    </recommendedName>
</protein>
<dbReference type="SUPFAM" id="SSF55874">
    <property type="entry name" value="ATPase domain of HSP90 chaperone/DNA topoisomerase II/histidine kinase"/>
    <property type="match status" value="1"/>
</dbReference>
<evidence type="ECO:0000256" key="1">
    <source>
        <dbReference type="ARBA" id="ARBA00000085"/>
    </source>
</evidence>
<dbReference type="SMART" id="SM00387">
    <property type="entry name" value="HATPase_c"/>
    <property type="match status" value="1"/>
</dbReference>
<feature type="transmembrane region" description="Helical" evidence="8">
    <location>
        <begin position="138"/>
        <end position="159"/>
    </location>
</feature>
<dbReference type="SUPFAM" id="SSF158472">
    <property type="entry name" value="HAMP domain-like"/>
    <property type="match status" value="1"/>
</dbReference>
<dbReference type="Gene3D" id="1.10.287.130">
    <property type="match status" value="1"/>
</dbReference>
<keyword evidence="6" id="KW-0418">Kinase</keyword>